<dbReference type="GO" id="GO:0005886">
    <property type="term" value="C:plasma membrane"/>
    <property type="evidence" value="ECO:0007669"/>
    <property type="project" value="UniProtKB-SubCell"/>
</dbReference>
<sequence length="291" mass="30410">MTFFWQLLLTGVATGALYALMSMGFVLVYRATSVVNFAIGEFLLVGGYVTFTLAHFLPLPLAMLGALPVAFLVGVGVERAFVRPLIGRSVVAVIMATIGLALTLDGAAQLVWGPDQKYLSGSLPPVLLTFGELILPPRAFWSLAISLPVALGLIYFLQKSRWGVLIRAVSESEVAALAMGIPAPRIVTAVWGLSAALAAVGGALLAGLSGVGPHLVQLGLMVFPVTILGGLESVGGALVAGLIVGVAEAMSKGYLEAYLPGISEAIPFVIVLIVVLVRPYGLFGRRDIERV</sequence>
<accession>A0A511RM54</accession>
<evidence type="ECO:0000313" key="10">
    <source>
        <dbReference type="EMBL" id="GEM89886.1"/>
    </source>
</evidence>
<evidence type="ECO:0000256" key="7">
    <source>
        <dbReference type="ARBA" id="ARBA00023136"/>
    </source>
</evidence>
<evidence type="ECO:0000256" key="6">
    <source>
        <dbReference type="ARBA" id="ARBA00022989"/>
    </source>
</evidence>
<dbReference type="PANTHER" id="PTHR11795">
    <property type="entry name" value="BRANCHED-CHAIN AMINO ACID TRANSPORT SYSTEM PERMEASE PROTEIN LIVH"/>
    <property type="match status" value="1"/>
</dbReference>
<dbReference type="PANTHER" id="PTHR11795:SF451">
    <property type="entry name" value="ABC TRANSPORTER PERMEASE PROTEIN"/>
    <property type="match status" value="1"/>
</dbReference>
<keyword evidence="6 9" id="KW-1133">Transmembrane helix</keyword>
<comment type="caution">
    <text evidence="10">The sequence shown here is derived from an EMBL/GenBank/DDBJ whole genome shotgun (WGS) entry which is preliminary data.</text>
</comment>
<dbReference type="OrthoDB" id="9807115at2"/>
<dbReference type="EMBL" id="BJXN01000008">
    <property type="protein sequence ID" value="GEM89886.1"/>
    <property type="molecule type" value="Genomic_DNA"/>
</dbReference>
<comment type="subcellular location">
    <subcellularLocation>
        <location evidence="1">Cell membrane</location>
        <topology evidence="1">Multi-pass membrane protein</topology>
    </subcellularLocation>
</comment>
<feature type="transmembrane region" description="Helical" evidence="9">
    <location>
        <begin position="57"/>
        <end position="77"/>
    </location>
</feature>
<gene>
    <name evidence="10" type="ORF">ODE01S_13200</name>
</gene>
<keyword evidence="7 9" id="KW-0472">Membrane</keyword>
<keyword evidence="5" id="KW-0029">Amino-acid transport</keyword>
<reference evidence="10 11" key="1">
    <citation type="submission" date="2019-07" db="EMBL/GenBank/DDBJ databases">
        <title>Whole genome shotgun sequence of Oceanithermus desulfurans NBRC 100063.</title>
        <authorList>
            <person name="Hosoyama A."/>
            <person name="Uohara A."/>
            <person name="Ohji S."/>
            <person name="Ichikawa N."/>
        </authorList>
    </citation>
    <scope>NUCLEOTIDE SEQUENCE [LARGE SCALE GENOMIC DNA]</scope>
    <source>
        <strain evidence="10 11">NBRC 100063</strain>
    </source>
</reference>
<dbReference type="CDD" id="cd06582">
    <property type="entry name" value="TM_PBP1_LivH_like"/>
    <property type="match status" value="1"/>
</dbReference>
<dbReference type="InterPro" id="IPR052157">
    <property type="entry name" value="BCAA_transport_permease"/>
</dbReference>
<dbReference type="GO" id="GO:0006865">
    <property type="term" value="P:amino acid transport"/>
    <property type="evidence" value="ECO:0007669"/>
    <property type="project" value="UniProtKB-KW"/>
</dbReference>
<evidence type="ECO:0000313" key="11">
    <source>
        <dbReference type="Proteomes" id="UP000321827"/>
    </source>
</evidence>
<feature type="transmembrane region" description="Helical" evidence="9">
    <location>
        <begin position="265"/>
        <end position="283"/>
    </location>
</feature>
<feature type="transmembrane region" description="Helical" evidence="9">
    <location>
        <begin position="34"/>
        <end position="51"/>
    </location>
</feature>
<keyword evidence="4 9" id="KW-0812">Transmembrane</keyword>
<feature type="transmembrane region" description="Helical" evidence="9">
    <location>
        <begin position="189"/>
        <end position="208"/>
    </location>
</feature>
<evidence type="ECO:0000256" key="1">
    <source>
        <dbReference type="ARBA" id="ARBA00004651"/>
    </source>
</evidence>
<dbReference type="Proteomes" id="UP000321827">
    <property type="component" value="Unassembled WGS sequence"/>
</dbReference>
<evidence type="ECO:0000256" key="8">
    <source>
        <dbReference type="ARBA" id="ARBA00037998"/>
    </source>
</evidence>
<name>A0A511RM54_9DEIN</name>
<feature type="transmembrane region" description="Helical" evidence="9">
    <location>
        <begin position="220"/>
        <end position="245"/>
    </location>
</feature>
<keyword evidence="2" id="KW-0813">Transport</keyword>
<evidence type="ECO:0000256" key="4">
    <source>
        <dbReference type="ARBA" id="ARBA00022692"/>
    </source>
</evidence>
<evidence type="ECO:0000256" key="2">
    <source>
        <dbReference type="ARBA" id="ARBA00022448"/>
    </source>
</evidence>
<organism evidence="10 11">
    <name type="scientific">Oceanithermus desulfurans NBRC 100063</name>
    <dbReference type="NCBI Taxonomy" id="1227550"/>
    <lineage>
        <taxon>Bacteria</taxon>
        <taxon>Thermotogati</taxon>
        <taxon>Deinococcota</taxon>
        <taxon>Deinococci</taxon>
        <taxon>Thermales</taxon>
        <taxon>Thermaceae</taxon>
        <taxon>Oceanithermus</taxon>
    </lineage>
</organism>
<evidence type="ECO:0000256" key="3">
    <source>
        <dbReference type="ARBA" id="ARBA00022475"/>
    </source>
</evidence>
<dbReference type="GO" id="GO:0022857">
    <property type="term" value="F:transmembrane transporter activity"/>
    <property type="evidence" value="ECO:0007669"/>
    <property type="project" value="InterPro"/>
</dbReference>
<dbReference type="Pfam" id="PF02653">
    <property type="entry name" value="BPD_transp_2"/>
    <property type="match status" value="1"/>
</dbReference>
<feature type="transmembrane region" description="Helical" evidence="9">
    <location>
        <begin position="89"/>
        <end position="112"/>
    </location>
</feature>
<protein>
    <submittedName>
        <fullName evidence="10">Branched-chain amino acid ABC transporter permease</fullName>
    </submittedName>
</protein>
<evidence type="ECO:0000256" key="5">
    <source>
        <dbReference type="ARBA" id="ARBA00022970"/>
    </source>
</evidence>
<feature type="transmembrane region" description="Helical" evidence="9">
    <location>
        <begin position="6"/>
        <end position="27"/>
    </location>
</feature>
<comment type="similarity">
    <text evidence="8">Belongs to the binding-protein-dependent transport system permease family. LivHM subfamily.</text>
</comment>
<dbReference type="AlphaFoldDB" id="A0A511RM54"/>
<evidence type="ECO:0000256" key="9">
    <source>
        <dbReference type="SAM" id="Phobius"/>
    </source>
</evidence>
<keyword evidence="3" id="KW-1003">Cell membrane</keyword>
<dbReference type="InterPro" id="IPR001851">
    <property type="entry name" value="ABC_transp_permease"/>
</dbReference>
<proteinExistence type="inferred from homology"/>
<feature type="transmembrane region" description="Helical" evidence="9">
    <location>
        <begin position="139"/>
        <end position="157"/>
    </location>
</feature>